<accession>A0A3M7KUC8</accession>
<feature type="compositionally biased region" description="Basic residues" evidence="1">
    <location>
        <begin position="19"/>
        <end position="29"/>
    </location>
</feature>
<organism evidence="3 4">
    <name type="scientific">Auxenochlorella protothecoides</name>
    <name type="common">Green microalga</name>
    <name type="synonym">Chlorella protothecoides</name>
    <dbReference type="NCBI Taxonomy" id="3075"/>
    <lineage>
        <taxon>Eukaryota</taxon>
        <taxon>Viridiplantae</taxon>
        <taxon>Chlorophyta</taxon>
        <taxon>core chlorophytes</taxon>
        <taxon>Trebouxiophyceae</taxon>
        <taxon>Chlorellales</taxon>
        <taxon>Chlorellaceae</taxon>
        <taxon>Auxenochlorella</taxon>
    </lineage>
</organism>
<proteinExistence type="predicted"/>
<feature type="compositionally biased region" description="Low complexity" evidence="1">
    <location>
        <begin position="30"/>
        <end position="40"/>
    </location>
</feature>
<feature type="compositionally biased region" description="Pro residues" evidence="1">
    <location>
        <begin position="126"/>
        <end position="139"/>
    </location>
</feature>
<reference evidence="4" key="1">
    <citation type="journal article" date="2018" name="Algal Res.">
        <title>Characterization of plant carbon substrate utilization by Auxenochlorella protothecoides.</title>
        <authorList>
            <person name="Vogler B.W."/>
            <person name="Starkenburg S.R."/>
            <person name="Sudasinghe N."/>
            <person name="Schambach J.Y."/>
            <person name="Rollin J.A."/>
            <person name="Pattathil S."/>
            <person name="Barry A.N."/>
        </authorList>
    </citation>
    <scope>NUCLEOTIDE SEQUENCE [LARGE SCALE GENOMIC DNA]</scope>
    <source>
        <strain evidence="4">UTEX 25</strain>
    </source>
</reference>
<sequence>MPSSKHVEGSSDSLGPGEKKHRSGVKKLMSKLGLSKSKGVTPSASEEVFAKEASHPTTDSQAFSHGATTSDIKTILTSSAESGSAGHPPSDPAPMSSPQGPFPAPSPRAVPAVHRLAVTGLESEGPPAPLMGPRPPSPDPDYVRQVREAVGAPRAAAELTPAELEEGIARLPAGPFATQQEASVRQPGEAQAYRLSRDAPELAAGPFAAQQDLSLFSAVDGDHAVGEGAEGGLEADVAHAPRHCISLDRRTESQAVIVEELQAGKVQEAQPRRRRGSRSARPVAGALDAVRLSAGSGSLSSVSEDPAAVRSLDGPGAASGGSGTYTAETSLGSHATAPSLASTDASGATSATPAAAIGAPAAATTGAVAGAAMASSLKPKDDVSAGTHMYSQLPQEEGGSTAPAPETLLAGGRAASDTFYTSGVQELAPAGGASGADAGGAGGAGVGELKPVEGSGAACIVGAAGAVALPAQEIPRPRLREEEIAGPTQYTQVVMPPAGSPPLREESAVTEPLLADNTPPGAAAVLPCSGPPPPGEDTIRGDPGPAGEGLAALEVGAAAASVEGPAAVAAFLAASPRVAEEGQDGFGPATVIHPDEQRQGAMPEAWDNDDISAFAGSEQGTQSSTGIMSTGKDTASPPAPLTLPTLPTGAGSLGNDGSLTGQQAGGVPWDVQARDFFDGGVHWARGHPYHAGAGLLLLYPAWLIAAASLRTVLTEFTPVLVMSALVALAATALSWFVLAGELPPLSAFIPSGPAPPKESNDSMIDKNDGPLTPNSSQAQPSLVESALGEAGPGKEQAGNVIVETDEGGEVEIKGPSTLERAKDVASNLASSAAAAVTQAGQSAMAAVQNLTDSSPADAASEPTQGGTSVVDAITNARDQAVINLKQNAQATARGEEEGSGYAPDSDGPGPVIEGVHHVQ</sequence>
<dbReference type="EMBL" id="QOKY01000183">
    <property type="protein sequence ID" value="RMZ54141.1"/>
    <property type="molecule type" value="Genomic_DNA"/>
</dbReference>
<feature type="region of interest" description="Disordered" evidence="1">
    <location>
        <begin position="295"/>
        <end position="325"/>
    </location>
</feature>
<protein>
    <submittedName>
        <fullName evidence="3">Uncharacterized protein</fullName>
    </submittedName>
</protein>
<feature type="region of interest" description="Disordered" evidence="1">
    <location>
        <begin position="750"/>
        <end position="816"/>
    </location>
</feature>
<evidence type="ECO:0000256" key="2">
    <source>
        <dbReference type="SAM" id="Phobius"/>
    </source>
</evidence>
<feature type="compositionally biased region" description="Polar residues" evidence="1">
    <location>
        <begin position="618"/>
        <end position="633"/>
    </location>
</feature>
<keyword evidence="2" id="KW-0472">Membrane</keyword>
<dbReference type="AlphaFoldDB" id="A0A3M7KUC8"/>
<feature type="transmembrane region" description="Helical" evidence="2">
    <location>
        <begin position="689"/>
        <end position="707"/>
    </location>
</feature>
<feature type="region of interest" description="Disordered" evidence="1">
    <location>
        <begin position="1"/>
        <end position="143"/>
    </location>
</feature>
<evidence type="ECO:0000256" key="1">
    <source>
        <dbReference type="SAM" id="MobiDB-lite"/>
    </source>
</evidence>
<name>A0A3M7KUC8_AUXPR</name>
<feature type="compositionally biased region" description="Basic and acidic residues" evidence="1">
    <location>
        <begin position="758"/>
        <end position="768"/>
    </location>
</feature>
<feature type="region of interest" description="Disordered" evidence="1">
    <location>
        <begin position="614"/>
        <end position="665"/>
    </location>
</feature>
<gene>
    <name evidence="3" type="ORF">APUTEX25_005297</name>
</gene>
<keyword evidence="2" id="KW-1133">Transmembrane helix</keyword>
<feature type="compositionally biased region" description="Polar residues" evidence="1">
    <location>
        <begin position="55"/>
        <end position="82"/>
    </location>
</feature>
<feature type="compositionally biased region" description="Polar residues" evidence="1">
    <location>
        <begin position="772"/>
        <end position="782"/>
    </location>
</feature>
<evidence type="ECO:0000313" key="3">
    <source>
        <dbReference type="EMBL" id="RMZ54141.1"/>
    </source>
</evidence>
<evidence type="ECO:0000313" key="4">
    <source>
        <dbReference type="Proteomes" id="UP000279271"/>
    </source>
</evidence>
<keyword evidence="2" id="KW-0812">Transmembrane</keyword>
<dbReference type="Proteomes" id="UP000279271">
    <property type="component" value="Unassembled WGS sequence"/>
</dbReference>
<comment type="caution">
    <text evidence="3">The sequence shown here is derived from an EMBL/GenBank/DDBJ whole genome shotgun (WGS) entry which is preliminary data.</text>
</comment>
<feature type="region of interest" description="Disordered" evidence="1">
    <location>
        <begin position="886"/>
        <end position="919"/>
    </location>
</feature>
<feature type="transmembrane region" description="Helical" evidence="2">
    <location>
        <begin position="719"/>
        <end position="738"/>
    </location>
</feature>